<dbReference type="AlphaFoldDB" id="A0A0E9UCX0"/>
<name>A0A0E9UCX0_ANGAN</name>
<sequence length="44" mass="4932">MLRTSSDRNRAVSEAKTRSAKPYQPTTHFQFHYALGLNLGAPVL</sequence>
<reference evidence="2" key="2">
    <citation type="journal article" date="2015" name="Fish Shellfish Immunol.">
        <title>Early steps in the European eel (Anguilla anguilla)-Vibrio vulnificus interaction in the gills: Role of the RtxA13 toxin.</title>
        <authorList>
            <person name="Callol A."/>
            <person name="Pajuelo D."/>
            <person name="Ebbesson L."/>
            <person name="Teles M."/>
            <person name="MacKenzie S."/>
            <person name="Amaro C."/>
        </authorList>
    </citation>
    <scope>NUCLEOTIDE SEQUENCE</scope>
</reference>
<feature type="region of interest" description="Disordered" evidence="1">
    <location>
        <begin position="1"/>
        <end position="23"/>
    </location>
</feature>
<feature type="compositionally biased region" description="Basic and acidic residues" evidence="1">
    <location>
        <begin position="1"/>
        <end position="17"/>
    </location>
</feature>
<evidence type="ECO:0000313" key="2">
    <source>
        <dbReference type="EMBL" id="JAH63587.1"/>
    </source>
</evidence>
<accession>A0A0E9UCX0</accession>
<reference evidence="2" key="1">
    <citation type="submission" date="2014-11" db="EMBL/GenBank/DDBJ databases">
        <authorList>
            <person name="Amaro Gonzalez C."/>
        </authorList>
    </citation>
    <scope>NUCLEOTIDE SEQUENCE</scope>
</reference>
<protein>
    <submittedName>
        <fullName evidence="2">Uncharacterized protein</fullName>
    </submittedName>
</protein>
<dbReference type="EMBL" id="GBXM01044990">
    <property type="protein sequence ID" value="JAH63587.1"/>
    <property type="molecule type" value="Transcribed_RNA"/>
</dbReference>
<evidence type="ECO:0000256" key="1">
    <source>
        <dbReference type="SAM" id="MobiDB-lite"/>
    </source>
</evidence>
<organism evidence="2">
    <name type="scientific">Anguilla anguilla</name>
    <name type="common">European freshwater eel</name>
    <name type="synonym">Muraena anguilla</name>
    <dbReference type="NCBI Taxonomy" id="7936"/>
    <lineage>
        <taxon>Eukaryota</taxon>
        <taxon>Metazoa</taxon>
        <taxon>Chordata</taxon>
        <taxon>Craniata</taxon>
        <taxon>Vertebrata</taxon>
        <taxon>Euteleostomi</taxon>
        <taxon>Actinopterygii</taxon>
        <taxon>Neopterygii</taxon>
        <taxon>Teleostei</taxon>
        <taxon>Anguilliformes</taxon>
        <taxon>Anguillidae</taxon>
        <taxon>Anguilla</taxon>
    </lineage>
</organism>
<proteinExistence type="predicted"/>